<evidence type="ECO:0000256" key="1">
    <source>
        <dbReference type="SAM" id="MobiDB-lite"/>
    </source>
</evidence>
<feature type="region of interest" description="Disordered" evidence="1">
    <location>
        <begin position="87"/>
        <end position="108"/>
    </location>
</feature>
<feature type="compositionally biased region" description="Basic residues" evidence="1">
    <location>
        <begin position="95"/>
        <end position="108"/>
    </location>
</feature>
<protein>
    <submittedName>
        <fullName evidence="2">Uncharacterized protein</fullName>
    </submittedName>
</protein>
<name>A0A644U5Y6_9ZZZZ</name>
<dbReference type="EMBL" id="VSSQ01000080">
    <property type="protein sequence ID" value="MPL74358.1"/>
    <property type="molecule type" value="Genomic_DNA"/>
</dbReference>
<sequence>MSLTFREKNALAKELANDSFIEKDKELLKKHFPQDKLLHRSVSPSRPDLSFDIIFALLEFESADAIRANRNKKNAVRKEVIESPSVKERSEKKAAIKKKSQKKRSTQI</sequence>
<accession>A0A644U5Y6</accession>
<gene>
    <name evidence="2" type="ORF">SDC9_20169</name>
    <name evidence="3" type="ORF">SDC9_20230</name>
</gene>
<organism evidence="2">
    <name type="scientific">bioreactor metagenome</name>
    <dbReference type="NCBI Taxonomy" id="1076179"/>
    <lineage>
        <taxon>unclassified sequences</taxon>
        <taxon>metagenomes</taxon>
        <taxon>ecological metagenomes</taxon>
    </lineage>
</organism>
<proteinExistence type="predicted"/>
<evidence type="ECO:0000313" key="2">
    <source>
        <dbReference type="EMBL" id="MPL74358.1"/>
    </source>
</evidence>
<evidence type="ECO:0000313" key="3">
    <source>
        <dbReference type="EMBL" id="MPL74419.1"/>
    </source>
</evidence>
<dbReference type="AlphaFoldDB" id="A0A644U5Y6"/>
<comment type="caution">
    <text evidence="2">The sequence shown here is derived from an EMBL/GenBank/DDBJ whole genome shotgun (WGS) entry which is preliminary data.</text>
</comment>
<dbReference type="EMBL" id="VSSQ01000080">
    <property type="protein sequence ID" value="MPL74419.1"/>
    <property type="molecule type" value="Genomic_DNA"/>
</dbReference>
<reference evidence="2" key="1">
    <citation type="submission" date="2019-08" db="EMBL/GenBank/DDBJ databases">
        <authorList>
            <person name="Kucharzyk K."/>
            <person name="Murdoch R.W."/>
            <person name="Higgins S."/>
            <person name="Loffler F."/>
        </authorList>
    </citation>
    <scope>NUCLEOTIDE SEQUENCE</scope>
</reference>